<evidence type="ECO:0000256" key="1">
    <source>
        <dbReference type="SAM" id="MobiDB-lite"/>
    </source>
</evidence>
<dbReference type="PANTHER" id="PTHR37540">
    <property type="entry name" value="TRANSCRIPTION FACTOR (ACR-2), PUTATIVE-RELATED-RELATED"/>
    <property type="match status" value="1"/>
</dbReference>
<evidence type="ECO:0000313" key="3">
    <source>
        <dbReference type="Proteomes" id="UP000824998"/>
    </source>
</evidence>
<dbReference type="PANTHER" id="PTHR37540:SF5">
    <property type="entry name" value="TRANSCRIPTION FACTOR DOMAIN-CONTAINING PROTEIN"/>
    <property type="match status" value="1"/>
</dbReference>
<name>A0A9P8C4P4_9HELO</name>
<dbReference type="AlphaFoldDB" id="A0A9P8C4P4"/>
<sequence>MSFSPSAEIPFIVSSNIEKVDPVTRKLIRSHVMRGKKQNGVRQEKKKQRTTLATSADWRAPPKEEEIIEVIKLFAPMVPGRVGSDLSLVEFAADINPAILLNMAKVCTVAKRVIFPLMVAIGVQEDNRGSFSSIALDAALLHITASVAEGFLDRILRRRKNYINTAATLHLQKGLRLLRDTLLGEDEEKKVSDTTISVVLKLAQVAHFDGDHQASKQHMAGLRRIVDLRGGLNALNGSKLVSEMLRCDLSIALLSSTPPVFFLLPSERVSQYPEKLLSASDDNLYRQDDIALIQKMNGDLATSWQVLKRFCLLVNLGTQTQRLISPEIIHGTMTAVIYRLLHMSFPTGSIDATVHLGLLAFSHHVFLQWQDIRPPYYHFPDAYKNSILGLKSVDGISRQLTLWLLMVGANSLFYLSDETWMRELLRESVVRCQAKTWKEVQEILKSYMWIPLLDEEPGKRLYDSIYSDKETD</sequence>
<protein>
    <submittedName>
        <fullName evidence="2">Uncharacterized protein</fullName>
    </submittedName>
</protein>
<proteinExistence type="predicted"/>
<dbReference type="Pfam" id="PF11951">
    <property type="entry name" value="Fungal_trans_2"/>
    <property type="match status" value="1"/>
</dbReference>
<reference evidence="2" key="1">
    <citation type="journal article" date="2021" name="IMA Fungus">
        <title>Genomic characterization of three marine fungi, including Emericellopsis atlantica sp. nov. with signatures of a generalist lifestyle and marine biomass degradation.</title>
        <authorList>
            <person name="Hagestad O.C."/>
            <person name="Hou L."/>
            <person name="Andersen J.H."/>
            <person name="Hansen E.H."/>
            <person name="Altermark B."/>
            <person name="Li C."/>
            <person name="Kuhnert E."/>
            <person name="Cox R.J."/>
            <person name="Crous P.W."/>
            <person name="Spatafora J.W."/>
            <person name="Lail K."/>
            <person name="Amirebrahimi M."/>
            <person name="Lipzen A."/>
            <person name="Pangilinan J."/>
            <person name="Andreopoulos W."/>
            <person name="Hayes R.D."/>
            <person name="Ng V."/>
            <person name="Grigoriev I.V."/>
            <person name="Jackson S.A."/>
            <person name="Sutton T.D.S."/>
            <person name="Dobson A.D.W."/>
            <person name="Rama T."/>
        </authorList>
    </citation>
    <scope>NUCLEOTIDE SEQUENCE</scope>
    <source>
        <strain evidence="2">TRa018bII</strain>
    </source>
</reference>
<dbReference type="EMBL" id="MU251559">
    <property type="protein sequence ID" value="KAG9232231.1"/>
    <property type="molecule type" value="Genomic_DNA"/>
</dbReference>
<feature type="region of interest" description="Disordered" evidence="1">
    <location>
        <begin position="33"/>
        <end position="56"/>
    </location>
</feature>
<dbReference type="Proteomes" id="UP000824998">
    <property type="component" value="Unassembled WGS sequence"/>
</dbReference>
<evidence type="ECO:0000313" key="2">
    <source>
        <dbReference type="EMBL" id="KAG9232231.1"/>
    </source>
</evidence>
<dbReference type="InterPro" id="IPR021858">
    <property type="entry name" value="Fun_TF"/>
</dbReference>
<dbReference type="OrthoDB" id="5376287at2759"/>
<feature type="compositionally biased region" description="Basic residues" evidence="1">
    <location>
        <begin position="33"/>
        <end position="49"/>
    </location>
</feature>
<organism evidence="2 3">
    <name type="scientific">Amylocarpus encephaloides</name>
    <dbReference type="NCBI Taxonomy" id="45428"/>
    <lineage>
        <taxon>Eukaryota</taxon>
        <taxon>Fungi</taxon>
        <taxon>Dikarya</taxon>
        <taxon>Ascomycota</taxon>
        <taxon>Pezizomycotina</taxon>
        <taxon>Leotiomycetes</taxon>
        <taxon>Helotiales</taxon>
        <taxon>Helotiales incertae sedis</taxon>
        <taxon>Amylocarpus</taxon>
    </lineage>
</organism>
<keyword evidence="3" id="KW-1185">Reference proteome</keyword>
<accession>A0A9P8C4P4</accession>
<gene>
    <name evidence="2" type="ORF">BJ875DRAFT_486285</name>
</gene>
<comment type="caution">
    <text evidence="2">The sequence shown here is derived from an EMBL/GenBank/DDBJ whole genome shotgun (WGS) entry which is preliminary data.</text>
</comment>